<feature type="domain" description="HTH tetR-type" evidence="5">
    <location>
        <begin position="15"/>
        <end position="75"/>
    </location>
</feature>
<dbReference type="Gene3D" id="1.10.357.10">
    <property type="entry name" value="Tetracycline Repressor, domain 2"/>
    <property type="match status" value="1"/>
</dbReference>
<gene>
    <name evidence="6" type="ORF">A4X20_19390</name>
</gene>
<protein>
    <submittedName>
        <fullName evidence="6">TetR family transcriptional regulator</fullName>
    </submittedName>
</protein>
<dbReference type="PROSITE" id="PS01081">
    <property type="entry name" value="HTH_TETR_1"/>
    <property type="match status" value="1"/>
</dbReference>
<dbReference type="InterPro" id="IPR001647">
    <property type="entry name" value="HTH_TetR"/>
</dbReference>
<reference evidence="6 7" key="1">
    <citation type="submission" date="2016-04" db="EMBL/GenBank/DDBJ databases">
        <title>Draft Genome Sequences of Staphylococcus capitis Strain H36, S. capitis Strain H65, S. cohnii Strain H62, S. hominis Strain H69, Mycobacterium iranicum Strain H39, Plantibacter sp. Strain H53, Pseudomonas oryzihabitans Strain H72, and Microbacterium sp. Strain H83, isolated from residential settings.</title>
        <authorList>
            <person name="Lymperopoulou D."/>
            <person name="Adams R.I."/>
            <person name="Lindow S."/>
            <person name="Coil D.A."/>
            <person name="Jospin G."/>
            <person name="Eisen J.A."/>
        </authorList>
    </citation>
    <scope>NUCLEOTIDE SEQUENCE [LARGE SCALE GENOMIC DNA]</scope>
    <source>
        <strain evidence="6 7">H39</strain>
    </source>
</reference>
<keyword evidence="1" id="KW-0805">Transcription regulation</keyword>
<dbReference type="AlphaFoldDB" id="A0A178LWP9"/>
<keyword evidence="3" id="KW-0804">Transcription</keyword>
<name>A0A178LWP9_MYCIR</name>
<dbReference type="STRING" id="912594.AWC12_27650"/>
<accession>A0A178LWP9</accession>
<dbReference type="EMBL" id="LWCS01000020">
    <property type="protein sequence ID" value="OAN38943.1"/>
    <property type="molecule type" value="Genomic_DNA"/>
</dbReference>
<dbReference type="Gene3D" id="1.10.10.60">
    <property type="entry name" value="Homeodomain-like"/>
    <property type="match status" value="1"/>
</dbReference>
<dbReference type="Proteomes" id="UP000078396">
    <property type="component" value="Unassembled WGS sequence"/>
</dbReference>
<evidence type="ECO:0000313" key="7">
    <source>
        <dbReference type="Proteomes" id="UP000078396"/>
    </source>
</evidence>
<dbReference type="OrthoDB" id="4143918at2"/>
<proteinExistence type="predicted"/>
<dbReference type="PRINTS" id="PR00455">
    <property type="entry name" value="HTHTETR"/>
</dbReference>
<dbReference type="PANTHER" id="PTHR30055:SF238">
    <property type="entry name" value="MYCOFACTOCIN BIOSYNTHESIS TRANSCRIPTIONAL REGULATOR MFTR-RELATED"/>
    <property type="match status" value="1"/>
</dbReference>
<organism evidence="6 7">
    <name type="scientific">Mycolicibacterium iranicum</name>
    <name type="common">Mycobacterium iranicum</name>
    <dbReference type="NCBI Taxonomy" id="912594"/>
    <lineage>
        <taxon>Bacteria</taxon>
        <taxon>Bacillati</taxon>
        <taxon>Actinomycetota</taxon>
        <taxon>Actinomycetes</taxon>
        <taxon>Mycobacteriales</taxon>
        <taxon>Mycobacteriaceae</taxon>
        <taxon>Mycolicibacterium</taxon>
    </lineage>
</organism>
<dbReference type="RefSeq" id="WP_064281593.1">
    <property type="nucleotide sequence ID" value="NZ_LWCS01000020.1"/>
</dbReference>
<dbReference type="InterPro" id="IPR041347">
    <property type="entry name" value="MftR_C"/>
</dbReference>
<dbReference type="InterPro" id="IPR009057">
    <property type="entry name" value="Homeodomain-like_sf"/>
</dbReference>
<evidence type="ECO:0000259" key="5">
    <source>
        <dbReference type="PROSITE" id="PS50977"/>
    </source>
</evidence>
<dbReference type="SUPFAM" id="SSF46689">
    <property type="entry name" value="Homeodomain-like"/>
    <property type="match status" value="1"/>
</dbReference>
<dbReference type="Pfam" id="PF00440">
    <property type="entry name" value="TetR_N"/>
    <property type="match status" value="1"/>
</dbReference>
<evidence type="ECO:0000313" key="6">
    <source>
        <dbReference type="EMBL" id="OAN38943.1"/>
    </source>
</evidence>
<dbReference type="GO" id="GO:0003700">
    <property type="term" value="F:DNA-binding transcription factor activity"/>
    <property type="evidence" value="ECO:0007669"/>
    <property type="project" value="TreeGrafter"/>
</dbReference>
<dbReference type="PROSITE" id="PS50977">
    <property type="entry name" value="HTH_TETR_2"/>
    <property type="match status" value="1"/>
</dbReference>
<dbReference type="PANTHER" id="PTHR30055">
    <property type="entry name" value="HTH-TYPE TRANSCRIPTIONAL REGULATOR RUTR"/>
    <property type="match status" value="1"/>
</dbReference>
<dbReference type="InterPro" id="IPR050109">
    <property type="entry name" value="HTH-type_TetR-like_transc_reg"/>
</dbReference>
<evidence type="ECO:0000256" key="2">
    <source>
        <dbReference type="ARBA" id="ARBA00023125"/>
    </source>
</evidence>
<evidence type="ECO:0000256" key="4">
    <source>
        <dbReference type="PROSITE-ProRule" id="PRU00335"/>
    </source>
</evidence>
<dbReference type="GO" id="GO:0000976">
    <property type="term" value="F:transcription cis-regulatory region binding"/>
    <property type="evidence" value="ECO:0007669"/>
    <property type="project" value="TreeGrafter"/>
</dbReference>
<sequence length="192" mass="21415">MDGGPQPSLRERKKMRTRETVLREAFRLFERNGYANTTVEQIARAADVSPRTFFRYFPSKESLLVSDNCVEPIISAFVQAPADLSPVGAYRHALAEVFGRMPREEFDFMASRQYLMYTLPEVRGALHDEYLRTVRALADAVAVRLNRPREDPVVPVVAGAITGVLMATADQSPLFGEAVLTALDVLDKGLPQ</sequence>
<evidence type="ECO:0000256" key="3">
    <source>
        <dbReference type="ARBA" id="ARBA00023163"/>
    </source>
</evidence>
<comment type="caution">
    <text evidence="6">The sequence shown here is derived from an EMBL/GenBank/DDBJ whole genome shotgun (WGS) entry which is preliminary data.</text>
</comment>
<feature type="DNA-binding region" description="H-T-H motif" evidence="4">
    <location>
        <begin position="38"/>
        <end position="57"/>
    </location>
</feature>
<dbReference type="eggNOG" id="COG1309">
    <property type="taxonomic scope" value="Bacteria"/>
</dbReference>
<dbReference type="Pfam" id="PF17754">
    <property type="entry name" value="TetR_C_14"/>
    <property type="match status" value="1"/>
</dbReference>
<evidence type="ECO:0000256" key="1">
    <source>
        <dbReference type="ARBA" id="ARBA00023015"/>
    </source>
</evidence>
<keyword evidence="2 4" id="KW-0238">DNA-binding</keyword>
<dbReference type="InterPro" id="IPR023772">
    <property type="entry name" value="DNA-bd_HTH_TetR-type_CS"/>
</dbReference>